<evidence type="ECO:0000313" key="1">
    <source>
        <dbReference type="EMBL" id="KAJ9098394.1"/>
    </source>
</evidence>
<name>A0ACC2VG66_9TREE</name>
<accession>A0ACC2VG66</accession>
<comment type="caution">
    <text evidence="1">The sequence shown here is derived from an EMBL/GenBank/DDBJ whole genome shotgun (WGS) entry which is preliminary data.</text>
</comment>
<evidence type="ECO:0000313" key="2">
    <source>
        <dbReference type="Proteomes" id="UP001241377"/>
    </source>
</evidence>
<protein>
    <submittedName>
        <fullName evidence="1">Uncharacterized protein</fullName>
    </submittedName>
</protein>
<proteinExistence type="predicted"/>
<gene>
    <name evidence="1" type="ORF">QFC19_006393</name>
</gene>
<reference evidence="1" key="1">
    <citation type="submission" date="2023-04" db="EMBL/GenBank/DDBJ databases">
        <title>Draft Genome sequencing of Naganishia species isolated from polar environments using Oxford Nanopore Technology.</title>
        <authorList>
            <person name="Leo P."/>
            <person name="Venkateswaran K."/>
        </authorList>
    </citation>
    <scope>NUCLEOTIDE SEQUENCE</scope>
    <source>
        <strain evidence="1">MNA-CCFEE 5261</strain>
    </source>
</reference>
<keyword evidence="2" id="KW-1185">Reference proteome</keyword>
<dbReference type="EMBL" id="JASBWR010000077">
    <property type="protein sequence ID" value="KAJ9098394.1"/>
    <property type="molecule type" value="Genomic_DNA"/>
</dbReference>
<dbReference type="Proteomes" id="UP001241377">
    <property type="component" value="Unassembled WGS sequence"/>
</dbReference>
<organism evidence="1 2">
    <name type="scientific">Naganishia cerealis</name>
    <dbReference type="NCBI Taxonomy" id="610337"/>
    <lineage>
        <taxon>Eukaryota</taxon>
        <taxon>Fungi</taxon>
        <taxon>Dikarya</taxon>
        <taxon>Basidiomycota</taxon>
        <taxon>Agaricomycotina</taxon>
        <taxon>Tremellomycetes</taxon>
        <taxon>Filobasidiales</taxon>
        <taxon>Filobasidiaceae</taxon>
        <taxon>Naganishia</taxon>
    </lineage>
</organism>
<sequence>MSHNTQPRAESPESECELQSSISTSSSCCSLGAMDCSVNLSPTRLEKYRTPPSPIFSDLEVDPDCKCMETESQFSNEQDDYLQFLEPFPVQAPPYSLLAPGGCPRFPIEVPATAPNEPLPEYLPSIYKIGMVSRKIEWLSPFEPSPSRLWKLIILELNSTQLNFYFVPSNLEAHLSTIQSTSSLTGAALNSVEELDVLVISSRFTSNSDLHFYKGCQRLGIFDPLRAHLPSSASSLFEEEQSPVRYKSSKKGARLIRSYSLQHAQLGLAADYLKKPNVLRIRVESEQILLHFGSTKELVEWHFALSMGRDISLDLEDRHIPRYRTVPRRRNRNTPILESTLAFIASSTPLQLSRQDSIGQFYEDPVSRGRARSNSQKSIESSAMKARLSNIRSKFRSNNTPAPPPSNDIIKGGRTTVFNVGADNTPEPIYPTNRGFVRTSSVDRDDNELIDVQNMSDLQGSDDEDEDYDDDVVAFSCSNGSSAAAKWAPDPDNIVSERKFYRNCLRCIKPLNMDELWVNKPMVKPSSLSPLNLSFLKHVKYATSTTHSSSASLASLSSSFSASLLIQSNAQKSRKKSFSFKDSFMYYSDGGLSKIPNHFVKEFTVGTTGLMAKEL</sequence>